<dbReference type="EMBL" id="CABFNS010000367">
    <property type="protein sequence ID" value="VUC21277.1"/>
    <property type="molecule type" value="Genomic_DNA"/>
</dbReference>
<proteinExistence type="predicted"/>
<name>A0ABY6TRM0_BIOOC</name>
<organism evidence="1 2">
    <name type="scientific">Bionectria ochroleuca</name>
    <name type="common">Gliocladium roseum</name>
    <dbReference type="NCBI Taxonomy" id="29856"/>
    <lineage>
        <taxon>Eukaryota</taxon>
        <taxon>Fungi</taxon>
        <taxon>Dikarya</taxon>
        <taxon>Ascomycota</taxon>
        <taxon>Pezizomycotina</taxon>
        <taxon>Sordariomycetes</taxon>
        <taxon>Hypocreomycetidae</taxon>
        <taxon>Hypocreales</taxon>
        <taxon>Bionectriaceae</taxon>
        <taxon>Clonostachys</taxon>
    </lineage>
</organism>
<sequence>MCTFRLLVEQCGCNDIECKQMNPEIQDDKFENVESGGHVYRVVEFYRLSGYCMGYFSNKDPNRMMVARYGMDPNNGNSTQDCPNKVFVFDEKRYYSDRVCEACRATCEQPDEKRKRVEPNPADEVCDEVEARISGPCANFEH</sequence>
<dbReference type="Proteomes" id="UP000766486">
    <property type="component" value="Unassembled WGS sequence"/>
</dbReference>
<evidence type="ECO:0000313" key="1">
    <source>
        <dbReference type="EMBL" id="VUC21277.1"/>
    </source>
</evidence>
<accession>A0ABY6TRM0</accession>
<comment type="caution">
    <text evidence="1">The sequence shown here is derived from an EMBL/GenBank/DDBJ whole genome shotgun (WGS) entry which is preliminary data.</text>
</comment>
<protein>
    <submittedName>
        <fullName evidence="1">Uncharacterized protein</fullName>
    </submittedName>
</protein>
<evidence type="ECO:0000313" key="2">
    <source>
        <dbReference type="Proteomes" id="UP000766486"/>
    </source>
</evidence>
<keyword evidence="2" id="KW-1185">Reference proteome</keyword>
<gene>
    <name evidence="1" type="ORF">CLO192961_LOCUS48533</name>
</gene>
<reference evidence="1 2" key="1">
    <citation type="submission" date="2019-06" db="EMBL/GenBank/DDBJ databases">
        <authorList>
            <person name="Broberg M."/>
        </authorList>
    </citation>
    <scope>NUCLEOTIDE SEQUENCE [LARGE SCALE GENOMIC DNA]</scope>
</reference>